<dbReference type="GO" id="GO:0005886">
    <property type="term" value="C:plasma membrane"/>
    <property type="evidence" value="ECO:0007669"/>
    <property type="project" value="TreeGrafter"/>
</dbReference>
<dbReference type="PANTHER" id="PTHR34009:SF2">
    <property type="entry name" value="PROTEIN STAR"/>
    <property type="match status" value="1"/>
</dbReference>
<evidence type="ECO:0000313" key="4">
    <source>
        <dbReference type="Proteomes" id="UP001165065"/>
    </source>
</evidence>
<name>A0A9W7GJB4_9STRA</name>
<dbReference type="GO" id="GO:0006888">
    <property type="term" value="P:endoplasmic reticulum to Golgi vesicle-mediated transport"/>
    <property type="evidence" value="ECO:0007669"/>
    <property type="project" value="TreeGrafter"/>
</dbReference>
<keyword evidence="4" id="KW-1185">Reference proteome</keyword>
<evidence type="ECO:0000313" key="3">
    <source>
        <dbReference type="EMBL" id="GMI46784.1"/>
    </source>
</evidence>
<evidence type="ECO:0000259" key="2">
    <source>
        <dbReference type="Pfam" id="PF05050"/>
    </source>
</evidence>
<dbReference type="EMBL" id="BRYA01000312">
    <property type="protein sequence ID" value="GMI46784.1"/>
    <property type="molecule type" value="Genomic_DNA"/>
</dbReference>
<dbReference type="InterPro" id="IPR053202">
    <property type="entry name" value="EGF_Rcpt_Signaling_Reg"/>
</dbReference>
<organism evidence="3 4">
    <name type="scientific">Triparma columacea</name>
    <dbReference type="NCBI Taxonomy" id="722753"/>
    <lineage>
        <taxon>Eukaryota</taxon>
        <taxon>Sar</taxon>
        <taxon>Stramenopiles</taxon>
        <taxon>Ochrophyta</taxon>
        <taxon>Bolidophyceae</taxon>
        <taxon>Parmales</taxon>
        <taxon>Triparmaceae</taxon>
        <taxon>Triparma</taxon>
    </lineage>
</organism>
<dbReference type="InterPro" id="IPR029063">
    <property type="entry name" value="SAM-dependent_MTases_sf"/>
</dbReference>
<dbReference type="NCBIfam" id="TIGR01444">
    <property type="entry name" value="fkbM_fam"/>
    <property type="match status" value="1"/>
</dbReference>
<dbReference type="Proteomes" id="UP001165065">
    <property type="component" value="Unassembled WGS sequence"/>
</dbReference>
<dbReference type="GO" id="GO:0005794">
    <property type="term" value="C:Golgi apparatus"/>
    <property type="evidence" value="ECO:0007669"/>
    <property type="project" value="TreeGrafter"/>
</dbReference>
<evidence type="ECO:0000256" key="1">
    <source>
        <dbReference type="SAM" id="MobiDB-lite"/>
    </source>
</evidence>
<dbReference type="InterPro" id="IPR006342">
    <property type="entry name" value="FkbM_mtfrase"/>
</dbReference>
<dbReference type="GO" id="GO:0005789">
    <property type="term" value="C:endoplasmic reticulum membrane"/>
    <property type="evidence" value="ECO:0007669"/>
    <property type="project" value="TreeGrafter"/>
</dbReference>
<dbReference type="SUPFAM" id="SSF53335">
    <property type="entry name" value="S-adenosyl-L-methionine-dependent methyltransferases"/>
    <property type="match status" value="1"/>
</dbReference>
<feature type="region of interest" description="Disordered" evidence="1">
    <location>
        <begin position="18"/>
        <end position="43"/>
    </location>
</feature>
<comment type="caution">
    <text evidence="3">The sequence shown here is derived from an EMBL/GenBank/DDBJ whole genome shotgun (WGS) entry which is preliminary data.</text>
</comment>
<dbReference type="Pfam" id="PF05050">
    <property type="entry name" value="Methyltransf_21"/>
    <property type="match status" value="1"/>
</dbReference>
<gene>
    <name evidence="3" type="ORF">TrCOL_g9480</name>
</gene>
<protein>
    <recommendedName>
        <fullName evidence="2">Methyltransferase FkbM domain-containing protein</fullName>
    </recommendedName>
</protein>
<accession>A0A9W7GJB4</accession>
<dbReference type="Gene3D" id="3.40.50.150">
    <property type="entry name" value="Vaccinia Virus protein VP39"/>
    <property type="match status" value="1"/>
</dbReference>
<sequence>MTVGCLVLFFLSNNPNQRVSPRESYNYVPRPDPRISPRGSFDYKAPDPGASVSDVDDFSLPYATSPLSRDSVDACYAEWGQVTERKAGNKQLPKSSLREDVTLYNEFFKKGALLGKSGFYLELGGFDGVAESNSRFYERCLGWSGLLIEASPKMFPKLAKNRPLAHKLHVSPTCPDESGVITFLPSSFTNAMIYDPDNKDHKKFASNTVDVRCGPLKKYISELGVKHIDLFSLDVEGAELMVLQNFDFSAVSVDVVMVESDNAYHKSNDEGNMEIRRLMREAGFVLKKSLVQKSDVYVREGFVY</sequence>
<dbReference type="OrthoDB" id="206159at2759"/>
<dbReference type="GO" id="GO:0031902">
    <property type="term" value="C:late endosome membrane"/>
    <property type="evidence" value="ECO:0007669"/>
    <property type="project" value="TreeGrafter"/>
</dbReference>
<reference evidence="4" key="1">
    <citation type="journal article" date="2023" name="Commun. Biol.">
        <title>Genome analysis of Parmales, the sister group of diatoms, reveals the evolutionary specialization of diatoms from phago-mixotrophs to photoautotrophs.</title>
        <authorList>
            <person name="Ban H."/>
            <person name="Sato S."/>
            <person name="Yoshikawa S."/>
            <person name="Yamada K."/>
            <person name="Nakamura Y."/>
            <person name="Ichinomiya M."/>
            <person name="Sato N."/>
            <person name="Blanc-Mathieu R."/>
            <person name="Endo H."/>
            <person name="Kuwata A."/>
            <person name="Ogata H."/>
        </authorList>
    </citation>
    <scope>NUCLEOTIDE SEQUENCE [LARGE SCALE GENOMIC DNA]</scope>
</reference>
<dbReference type="AlphaFoldDB" id="A0A9W7GJB4"/>
<dbReference type="GO" id="GO:0016197">
    <property type="term" value="P:endosomal transport"/>
    <property type="evidence" value="ECO:0007669"/>
    <property type="project" value="TreeGrafter"/>
</dbReference>
<feature type="domain" description="Methyltransferase FkbM" evidence="2">
    <location>
        <begin position="126"/>
        <end position="285"/>
    </location>
</feature>
<dbReference type="PANTHER" id="PTHR34009">
    <property type="entry name" value="PROTEIN STAR"/>
    <property type="match status" value="1"/>
</dbReference>
<proteinExistence type="predicted"/>